<dbReference type="Pfam" id="PF16850">
    <property type="entry name" value="Inhibitor_I66"/>
    <property type="match status" value="1"/>
</dbReference>
<dbReference type="Proteomes" id="UP000054018">
    <property type="component" value="Unassembled WGS sequence"/>
</dbReference>
<dbReference type="GO" id="GO:0004867">
    <property type="term" value="F:serine-type endopeptidase inhibitor activity"/>
    <property type="evidence" value="ECO:0007669"/>
    <property type="project" value="InterPro"/>
</dbReference>
<reference evidence="1 2" key="1">
    <citation type="submission" date="2014-04" db="EMBL/GenBank/DDBJ databases">
        <authorList>
            <consortium name="DOE Joint Genome Institute"/>
            <person name="Kuo A."/>
            <person name="Kohler A."/>
            <person name="Costa M.D."/>
            <person name="Nagy L.G."/>
            <person name="Floudas D."/>
            <person name="Copeland A."/>
            <person name="Barry K.W."/>
            <person name="Cichocki N."/>
            <person name="Veneault-Fourrey C."/>
            <person name="LaButti K."/>
            <person name="Lindquist E.A."/>
            <person name="Lipzen A."/>
            <person name="Lundell T."/>
            <person name="Morin E."/>
            <person name="Murat C."/>
            <person name="Sun H."/>
            <person name="Tunlid A."/>
            <person name="Henrissat B."/>
            <person name="Grigoriev I.V."/>
            <person name="Hibbett D.S."/>
            <person name="Martin F."/>
            <person name="Nordberg H.P."/>
            <person name="Cantor M.N."/>
            <person name="Hua S.X."/>
        </authorList>
    </citation>
    <scope>NUCLEOTIDE SEQUENCE [LARGE SCALE GENOMIC DNA]</scope>
    <source>
        <strain evidence="1 2">441</strain>
    </source>
</reference>
<proteinExistence type="predicted"/>
<dbReference type="InterPro" id="IPR031755">
    <property type="entry name" value="Inhibitor_I66"/>
</dbReference>
<keyword evidence="2" id="KW-1185">Reference proteome</keyword>
<dbReference type="HOGENOM" id="CLU_115968_4_0_1"/>
<dbReference type="EMBL" id="KN833811">
    <property type="protein sequence ID" value="KIK18175.1"/>
    <property type="molecule type" value="Genomic_DNA"/>
</dbReference>
<gene>
    <name evidence="1" type="ORF">PISMIDRAFT_684468</name>
</gene>
<name>A0A0C9Y0A2_9AGAM</name>
<dbReference type="STRING" id="765257.A0A0C9Y0A2"/>
<protein>
    <submittedName>
        <fullName evidence="1">Uncharacterized protein</fullName>
    </submittedName>
</protein>
<accession>A0A0C9Y0A2</accession>
<dbReference type="AlphaFoldDB" id="A0A0C9Y0A2"/>
<evidence type="ECO:0000313" key="1">
    <source>
        <dbReference type="EMBL" id="KIK18175.1"/>
    </source>
</evidence>
<evidence type="ECO:0000313" key="2">
    <source>
        <dbReference type="Proteomes" id="UP000054018"/>
    </source>
</evidence>
<dbReference type="Gene3D" id="2.80.10.50">
    <property type="match status" value="1"/>
</dbReference>
<dbReference type="OrthoDB" id="3439489at2759"/>
<reference evidence="2" key="2">
    <citation type="submission" date="2015-01" db="EMBL/GenBank/DDBJ databases">
        <title>Evolutionary Origins and Diversification of the Mycorrhizal Mutualists.</title>
        <authorList>
            <consortium name="DOE Joint Genome Institute"/>
            <consortium name="Mycorrhizal Genomics Consortium"/>
            <person name="Kohler A."/>
            <person name="Kuo A."/>
            <person name="Nagy L.G."/>
            <person name="Floudas D."/>
            <person name="Copeland A."/>
            <person name="Barry K.W."/>
            <person name="Cichocki N."/>
            <person name="Veneault-Fourrey C."/>
            <person name="LaButti K."/>
            <person name="Lindquist E.A."/>
            <person name="Lipzen A."/>
            <person name="Lundell T."/>
            <person name="Morin E."/>
            <person name="Murat C."/>
            <person name="Riley R."/>
            <person name="Ohm R."/>
            <person name="Sun H."/>
            <person name="Tunlid A."/>
            <person name="Henrissat B."/>
            <person name="Grigoriev I.V."/>
            <person name="Hibbett D.S."/>
            <person name="Martin F."/>
        </authorList>
    </citation>
    <scope>NUCLEOTIDE SEQUENCE [LARGE SCALE GENOMIC DNA]</scope>
    <source>
        <strain evidence="2">441</strain>
    </source>
</reference>
<organism evidence="1 2">
    <name type="scientific">Pisolithus microcarpus 441</name>
    <dbReference type="NCBI Taxonomy" id="765257"/>
    <lineage>
        <taxon>Eukaryota</taxon>
        <taxon>Fungi</taxon>
        <taxon>Dikarya</taxon>
        <taxon>Basidiomycota</taxon>
        <taxon>Agaricomycotina</taxon>
        <taxon>Agaricomycetes</taxon>
        <taxon>Agaricomycetidae</taxon>
        <taxon>Boletales</taxon>
        <taxon>Sclerodermatineae</taxon>
        <taxon>Pisolithaceae</taxon>
        <taxon>Pisolithus</taxon>
    </lineage>
</organism>
<sequence length="147" mass="16901">MPNNLKADVEVIITPALPGNSYVGIPVILPTLLPVNLIQREADIQPQRFIFRRVDLDVYTLSIHGFQVIELEGRVFSGVDQRPQEWVVRYRENYDAYTITKRLYGPEEIGWIAPIDEENPQILVGPIGEGPSYPPEVLFKFEFLEYE</sequence>